<dbReference type="GO" id="GO:0005524">
    <property type="term" value="F:ATP binding"/>
    <property type="evidence" value="ECO:0007669"/>
    <property type="project" value="UniProtKB-KW"/>
</dbReference>
<dbReference type="Gene3D" id="3.30.930.10">
    <property type="entry name" value="Bira Bifunctional Protein, Domain 2"/>
    <property type="match status" value="1"/>
</dbReference>
<evidence type="ECO:0000313" key="8">
    <source>
        <dbReference type="EMBL" id="KKN70316.1"/>
    </source>
</evidence>
<keyword evidence="3" id="KW-0067">ATP-binding</keyword>
<gene>
    <name evidence="8" type="ORF">LCGC14_0431820</name>
</gene>
<evidence type="ECO:0008006" key="9">
    <source>
        <dbReference type="Google" id="ProtNLM"/>
    </source>
</evidence>
<dbReference type="Gene3D" id="2.40.50.140">
    <property type="entry name" value="Nucleic acid-binding proteins"/>
    <property type="match status" value="1"/>
</dbReference>
<dbReference type="EMBL" id="LAZR01000405">
    <property type="protein sequence ID" value="KKN70316.1"/>
    <property type="molecule type" value="Genomic_DNA"/>
</dbReference>
<name>A0A0F9V9V0_9ZZZZ</name>
<keyword evidence="2" id="KW-0547">Nucleotide-binding</keyword>
<dbReference type="PANTHER" id="PTHR22594:SF5">
    <property type="entry name" value="ASPARTATE--TRNA LIGASE, MITOCHONDRIAL"/>
    <property type="match status" value="1"/>
</dbReference>
<keyword evidence="1" id="KW-0436">Ligase</keyword>
<dbReference type="GO" id="GO:0003676">
    <property type="term" value="F:nucleic acid binding"/>
    <property type="evidence" value="ECO:0007669"/>
    <property type="project" value="InterPro"/>
</dbReference>
<sequence>MECIGDDVLKRTHTCGQLRETDIDTEVRLCGWVRSYRDHGGVVFIDLRDREGLTQVVFDLPAESDDAAAEMYKLARALRNEWVIAAGGRVRPRGTERENPKLPTGQIEVICSDLTVLNRSDSVPFEPDEYAQTSEETRLRYRYIDLRRPEMTRALRVRHAICQGMRRVLDEGGFIEVETPFLTKST</sequence>
<evidence type="ECO:0000256" key="4">
    <source>
        <dbReference type="ARBA" id="ARBA00022917"/>
    </source>
</evidence>
<feature type="domain" description="OB" evidence="7">
    <location>
        <begin position="27"/>
        <end position="117"/>
    </location>
</feature>
<proteinExistence type="predicted"/>
<evidence type="ECO:0000259" key="6">
    <source>
        <dbReference type="Pfam" id="PF00152"/>
    </source>
</evidence>
<evidence type="ECO:0000256" key="3">
    <source>
        <dbReference type="ARBA" id="ARBA00022840"/>
    </source>
</evidence>
<evidence type="ECO:0000256" key="2">
    <source>
        <dbReference type="ARBA" id="ARBA00022741"/>
    </source>
</evidence>
<dbReference type="SUPFAM" id="SSF50249">
    <property type="entry name" value="Nucleic acid-binding proteins"/>
    <property type="match status" value="1"/>
</dbReference>
<dbReference type="Pfam" id="PF01336">
    <property type="entry name" value="tRNA_anti-codon"/>
    <property type="match status" value="1"/>
</dbReference>
<dbReference type="SUPFAM" id="SSF55681">
    <property type="entry name" value="Class II aaRS and biotin synthetases"/>
    <property type="match status" value="1"/>
</dbReference>
<dbReference type="InterPro" id="IPR045864">
    <property type="entry name" value="aa-tRNA-synth_II/BPL/LPL"/>
</dbReference>
<reference evidence="8" key="1">
    <citation type="journal article" date="2015" name="Nature">
        <title>Complex archaea that bridge the gap between prokaryotes and eukaryotes.</title>
        <authorList>
            <person name="Spang A."/>
            <person name="Saw J.H."/>
            <person name="Jorgensen S.L."/>
            <person name="Zaremba-Niedzwiedzka K."/>
            <person name="Martijn J."/>
            <person name="Lind A.E."/>
            <person name="van Eijk R."/>
            <person name="Schleper C."/>
            <person name="Guy L."/>
            <person name="Ettema T.J."/>
        </authorList>
    </citation>
    <scope>NUCLEOTIDE SEQUENCE</scope>
</reference>
<keyword evidence="5" id="KW-0030">Aminoacyl-tRNA synthetase</keyword>
<protein>
    <recommendedName>
        <fullName evidence="9">OB domain-containing protein</fullName>
    </recommendedName>
</protein>
<comment type="caution">
    <text evidence="8">The sequence shown here is derived from an EMBL/GenBank/DDBJ whole genome shotgun (WGS) entry which is preliminary data.</text>
</comment>
<accession>A0A0F9V9V0</accession>
<dbReference type="CDD" id="cd04317">
    <property type="entry name" value="EcAspRS_like_N"/>
    <property type="match status" value="1"/>
</dbReference>
<dbReference type="AlphaFoldDB" id="A0A0F9V9V0"/>
<feature type="domain" description="Aminoacyl-tRNA synthetase class II (D/K/N)" evidence="6">
    <location>
        <begin position="134"/>
        <end position="185"/>
    </location>
</feature>
<dbReference type="Pfam" id="PF00152">
    <property type="entry name" value="tRNA-synt_2"/>
    <property type="match status" value="1"/>
</dbReference>
<dbReference type="InterPro" id="IPR004364">
    <property type="entry name" value="Aa-tRNA-synt_II"/>
</dbReference>
<dbReference type="InterPro" id="IPR004365">
    <property type="entry name" value="NA-bd_OB_tRNA"/>
</dbReference>
<keyword evidence="4" id="KW-0648">Protein biosynthesis</keyword>
<dbReference type="GO" id="GO:0004815">
    <property type="term" value="F:aspartate-tRNA ligase activity"/>
    <property type="evidence" value="ECO:0007669"/>
    <property type="project" value="TreeGrafter"/>
</dbReference>
<dbReference type="GO" id="GO:0006422">
    <property type="term" value="P:aspartyl-tRNA aminoacylation"/>
    <property type="evidence" value="ECO:0007669"/>
    <property type="project" value="TreeGrafter"/>
</dbReference>
<dbReference type="InterPro" id="IPR012340">
    <property type="entry name" value="NA-bd_OB-fold"/>
</dbReference>
<evidence type="ECO:0000256" key="1">
    <source>
        <dbReference type="ARBA" id="ARBA00022598"/>
    </source>
</evidence>
<organism evidence="8">
    <name type="scientific">marine sediment metagenome</name>
    <dbReference type="NCBI Taxonomy" id="412755"/>
    <lineage>
        <taxon>unclassified sequences</taxon>
        <taxon>metagenomes</taxon>
        <taxon>ecological metagenomes</taxon>
    </lineage>
</organism>
<evidence type="ECO:0000256" key="5">
    <source>
        <dbReference type="ARBA" id="ARBA00023146"/>
    </source>
</evidence>
<dbReference type="InterPro" id="IPR047089">
    <property type="entry name" value="Asp-tRNA-ligase_1_N"/>
</dbReference>
<dbReference type="PANTHER" id="PTHR22594">
    <property type="entry name" value="ASPARTYL/LYSYL-TRNA SYNTHETASE"/>
    <property type="match status" value="1"/>
</dbReference>
<feature type="non-terminal residue" evidence="8">
    <location>
        <position position="186"/>
    </location>
</feature>
<evidence type="ECO:0000259" key="7">
    <source>
        <dbReference type="Pfam" id="PF01336"/>
    </source>
</evidence>